<organism evidence="1 2">
    <name type="scientific">Escallonia rubra</name>
    <dbReference type="NCBI Taxonomy" id="112253"/>
    <lineage>
        <taxon>Eukaryota</taxon>
        <taxon>Viridiplantae</taxon>
        <taxon>Streptophyta</taxon>
        <taxon>Embryophyta</taxon>
        <taxon>Tracheophyta</taxon>
        <taxon>Spermatophyta</taxon>
        <taxon>Magnoliopsida</taxon>
        <taxon>eudicotyledons</taxon>
        <taxon>Gunneridae</taxon>
        <taxon>Pentapetalae</taxon>
        <taxon>asterids</taxon>
        <taxon>campanulids</taxon>
        <taxon>Escalloniales</taxon>
        <taxon>Escalloniaceae</taxon>
        <taxon>Escallonia</taxon>
    </lineage>
</organism>
<reference evidence="1" key="1">
    <citation type="submission" date="2022-12" db="EMBL/GenBank/DDBJ databases">
        <title>Draft genome assemblies for two species of Escallonia (Escalloniales).</title>
        <authorList>
            <person name="Chanderbali A."/>
            <person name="Dervinis C."/>
            <person name="Anghel I."/>
            <person name="Soltis D."/>
            <person name="Soltis P."/>
            <person name="Zapata F."/>
        </authorList>
    </citation>
    <scope>NUCLEOTIDE SEQUENCE</scope>
    <source>
        <strain evidence="1">UCBG92.1500</strain>
        <tissue evidence="1">Leaf</tissue>
    </source>
</reference>
<accession>A0AA88UU39</accession>
<sequence>MVKKFQKNFRKAKEEMGKWEELQSRLLSQFRNASAIIERLQVIQDSKNYGSLKSVGGFQELLLAKQMESLQTILLSLNKTMEDFRGVVISLEKMVRDGRQVVKGGSSVQPTIKQLQQRVGMKPSLADCLEGLRLLHEMHQSECFGTLQILGQPVPKSSTKETLGRLYVPSEIVSGFSTFQTYLETQGMLSYLSCSIVSMLESIHECCAHIGITRDFIGYILGPQESLDRPNCSPPQVLQSHGRNHLYIIKPIGLKQFKEQSSKIVLTA</sequence>
<protein>
    <submittedName>
        <fullName evidence="1">Uncharacterized protein</fullName>
    </submittedName>
</protein>
<dbReference type="InterPro" id="IPR038985">
    <property type="entry name" value="OPRN-like"/>
</dbReference>
<evidence type="ECO:0000313" key="1">
    <source>
        <dbReference type="EMBL" id="KAK2988217.1"/>
    </source>
</evidence>
<comment type="caution">
    <text evidence="1">The sequence shown here is derived from an EMBL/GenBank/DDBJ whole genome shotgun (WGS) entry which is preliminary data.</text>
</comment>
<name>A0AA88UU39_9ASTE</name>
<dbReference type="Pfam" id="PF15011">
    <property type="entry name" value="CA109-like"/>
    <property type="match status" value="1"/>
</dbReference>
<proteinExistence type="predicted"/>
<keyword evidence="2" id="KW-1185">Reference proteome</keyword>
<dbReference type="PANTHER" id="PTHR37904">
    <property type="entry name" value="OS10G0566900 PROTEIN"/>
    <property type="match status" value="1"/>
</dbReference>
<gene>
    <name evidence="1" type="ORF">RJ640_020699</name>
</gene>
<evidence type="ECO:0000313" key="2">
    <source>
        <dbReference type="Proteomes" id="UP001187471"/>
    </source>
</evidence>
<dbReference type="PANTHER" id="PTHR37904:SF2">
    <property type="entry name" value="OS10G0566900 PROTEIN"/>
    <property type="match status" value="1"/>
</dbReference>
<dbReference type="EMBL" id="JAVXUO010000908">
    <property type="protein sequence ID" value="KAK2988217.1"/>
    <property type="molecule type" value="Genomic_DNA"/>
</dbReference>
<dbReference type="Proteomes" id="UP001187471">
    <property type="component" value="Unassembled WGS sequence"/>
</dbReference>
<dbReference type="InterPro" id="IPR029159">
    <property type="entry name" value="CA109-like"/>
</dbReference>
<dbReference type="AlphaFoldDB" id="A0AA88UU39"/>